<evidence type="ECO:0000256" key="7">
    <source>
        <dbReference type="ARBA" id="ARBA00022642"/>
    </source>
</evidence>
<dbReference type="EMBL" id="JAUSUG010000005">
    <property type="protein sequence ID" value="MDQ0254179.1"/>
    <property type="molecule type" value="Genomic_DNA"/>
</dbReference>
<comment type="catalytic activity">
    <reaction evidence="10">
        <text>L-aspartate + O2 = iminosuccinate + H2O2</text>
        <dbReference type="Rhea" id="RHEA:25876"/>
        <dbReference type="ChEBI" id="CHEBI:15379"/>
        <dbReference type="ChEBI" id="CHEBI:16240"/>
        <dbReference type="ChEBI" id="CHEBI:29991"/>
        <dbReference type="ChEBI" id="CHEBI:77875"/>
        <dbReference type="EC" id="1.4.3.16"/>
    </reaction>
    <physiologicalReaction direction="left-to-right" evidence="10">
        <dbReference type="Rhea" id="RHEA:25877"/>
    </physiologicalReaction>
</comment>
<evidence type="ECO:0000256" key="1">
    <source>
        <dbReference type="ARBA" id="ARBA00001974"/>
    </source>
</evidence>
<proteinExistence type="inferred from homology"/>
<dbReference type="InterPro" id="IPR003953">
    <property type="entry name" value="FAD-dep_OxRdtase_2_FAD-bd"/>
</dbReference>
<evidence type="ECO:0000259" key="14">
    <source>
        <dbReference type="Pfam" id="PF02910"/>
    </source>
</evidence>
<dbReference type="Gene3D" id="3.90.700.10">
    <property type="entry name" value="Succinate dehydrogenase/fumarate reductase flavoprotein, catalytic domain"/>
    <property type="match status" value="1"/>
</dbReference>
<evidence type="ECO:0000259" key="13">
    <source>
        <dbReference type="Pfam" id="PF00890"/>
    </source>
</evidence>
<comment type="cofactor">
    <cofactor evidence="1 12">
        <name>FAD</name>
        <dbReference type="ChEBI" id="CHEBI:57692"/>
    </cofactor>
</comment>
<evidence type="ECO:0000256" key="6">
    <source>
        <dbReference type="ARBA" id="ARBA00022630"/>
    </source>
</evidence>
<comment type="function">
    <text evidence="12">Catalyzes the oxidation of L-aspartate to iminoaspartate.</text>
</comment>
<protein>
    <recommendedName>
        <fullName evidence="5 11">L-aspartate oxidase</fullName>
        <ecNumber evidence="4 11">1.4.3.16</ecNumber>
    </recommendedName>
</protein>
<name>A0ABT9ZSL5_9BACI</name>
<dbReference type="InterPro" id="IPR005288">
    <property type="entry name" value="NadB"/>
</dbReference>
<dbReference type="SUPFAM" id="SSF46977">
    <property type="entry name" value="Succinate dehydrogenase/fumarate reductase flavoprotein C-terminal domain"/>
    <property type="match status" value="1"/>
</dbReference>
<dbReference type="NCBIfam" id="TIGR00551">
    <property type="entry name" value="nadB"/>
    <property type="match status" value="1"/>
</dbReference>
<keyword evidence="6 12" id="KW-0285">Flavoprotein</keyword>
<dbReference type="Gene3D" id="1.20.58.100">
    <property type="entry name" value="Fumarate reductase/succinate dehydrogenase flavoprotein-like, C-terminal domain"/>
    <property type="match status" value="1"/>
</dbReference>
<feature type="domain" description="FAD-dependent oxidoreductase 2 FAD-binding" evidence="13">
    <location>
        <begin position="6"/>
        <end position="371"/>
    </location>
</feature>
<comment type="caution">
    <text evidence="15">The sequence shown here is derived from an EMBL/GenBank/DDBJ whole genome shotgun (WGS) entry which is preliminary data.</text>
</comment>
<keyword evidence="7 12" id="KW-0662">Pyridine nucleotide biosynthesis</keyword>
<evidence type="ECO:0000313" key="16">
    <source>
        <dbReference type="Proteomes" id="UP001230005"/>
    </source>
</evidence>
<dbReference type="InterPro" id="IPR036188">
    <property type="entry name" value="FAD/NAD-bd_sf"/>
</dbReference>
<dbReference type="InterPro" id="IPR037099">
    <property type="entry name" value="Fum_R/Succ_DH_flav-like_C_sf"/>
</dbReference>
<dbReference type="InterPro" id="IPR015939">
    <property type="entry name" value="Fum_Rdtase/Succ_DH_flav-like_C"/>
</dbReference>
<evidence type="ECO:0000256" key="5">
    <source>
        <dbReference type="ARBA" id="ARBA00021901"/>
    </source>
</evidence>
<dbReference type="Pfam" id="PF00890">
    <property type="entry name" value="FAD_binding_2"/>
    <property type="match status" value="1"/>
</dbReference>
<evidence type="ECO:0000256" key="9">
    <source>
        <dbReference type="ARBA" id="ARBA00023002"/>
    </source>
</evidence>
<evidence type="ECO:0000313" key="15">
    <source>
        <dbReference type="EMBL" id="MDQ0254179.1"/>
    </source>
</evidence>
<dbReference type="Pfam" id="PF02910">
    <property type="entry name" value="Succ_DH_flav_C"/>
    <property type="match status" value="1"/>
</dbReference>
<comment type="subcellular location">
    <subcellularLocation>
        <location evidence="12">Cytoplasm</location>
    </subcellularLocation>
</comment>
<evidence type="ECO:0000256" key="8">
    <source>
        <dbReference type="ARBA" id="ARBA00022827"/>
    </source>
</evidence>
<comment type="similarity">
    <text evidence="3 12">Belongs to the FAD-dependent oxidoreductase 2 family. NadB subfamily.</text>
</comment>
<dbReference type="RefSeq" id="WP_307323769.1">
    <property type="nucleotide sequence ID" value="NZ_JAUSUG010000005.1"/>
</dbReference>
<keyword evidence="16" id="KW-1185">Reference proteome</keyword>
<evidence type="ECO:0000256" key="2">
    <source>
        <dbReference type="ARBA" id="ARBA00004950"/>
    </source>
</evidence>
<dbReference type="Proteomes" id="UP001230005">
    <property type="component" value="Unassembled WGS sequence"/>
</dbReference>
<reference evidence="15 16" key="1">
    <citation type="submission" date="2023-07" db="EMBL/GenBank/DDBJ databases">
        <title>Genomic Encyclopedia of Type Strains, Phase IV (KMG-IV): sequencing the most valuable type-strain genomes for metagenomic binning, comparative biology and taxonomic classification.</title>
        <authorList>
            <person name="Goeker M."/>
        </authorList>
    </citation>
    <scope>NUCLEOTIDE SEQUENCE [LARGE SCALE GENOMIC DNA]</scope>
    <source>
        <strain evidence="15 16">DSM 9768</strain>
    </source>
</reference>
<evidence type="ECO:0000256" key="3">
    <source>
        <dbReference type="ARBA" id="ARBA00008562"/>
    </source>
</evidence>
<dbReference type="PANTHER" id="PTHR42716:SF2">
    <property type="entry name" value="L-ASPARTATE OXIDASE, CHLOROPLASTIC"/>
    <property type="match status" value="1"/>
</dbReference>
<keyword evidence="9 12" id="KW-0560">Oxidoreductase</keyword>
<gene>
    <name evidence="15" type="ORF">J2S74_001554</name>
</gene>
<dbReference type="Gene3D" id="3.50.50.60">
    <property type="entry name" value="FAD/NAD(P)-binding domain"/>
    <property type="match status" value="1"/>
</dbReference>
<dbReference type="SUPFAM" id="SSF56425">
    <property type="entry name" value="Succinate dehydrogenase/fumarate reductase flavoprotein, catalytic domain"/>
    <property type="match status" value="1"/>
</dbReference>
<sequence length="536" mass="59334">MSDKQVIIVGSGMAALITAVRLSKEKNVKLFTKNFSSGGNSWRAQGGMAAAIHEQDHPFDHLQDTLEAGCFHNDSKMVSILVEEGVVRTKKWIEQGMVFDKKNGDFSLGMEGAHRKRRILHAGGDQTGFHWMTFLHEQIAMQSNLLIYEKEAVIDFIVEEGECKGVLTKDGDGEIREYLASATILATGGCGGIFEATSNDPTIIGDGIAMAYRAGAAISDMEFMQFHPTLIKYNGKVIGLASEALRGEGARLVDSSGKFIMEGKHPLKDLAPRDVVARVIEQETKQGNQIYLDINPIKDFENCFPAIYSMCKNSQIPLEEGKIPVTIGAHFLMGGVMTDSVGRTTIPRLFAVGEVARTGVHGANRLASNSLLEALVFSERTAEFILQTHSQASFNGKKGFVKGGIRKPSYSSLHPYHTKGEIRKRATYALGVERNGADMGELIRWLESSNQIDLHINNDRSQWTNEEIQCSNMLITTWLMASSAYQRTESIGAHFRVDYPTQDKRKWLGKQIMRELETDIRLKRVGRGASNEQAIT</sequence>
<dbReference type="PRINTS" id="PR00368">
    <property type="entry name" value="FADPNR"/>
</dbReference>
<comment type="pathway">
    <text evidence="2 12">Cofactor biosynthesis; NAD(+) biosynthesis; iminoaspartate from L-aspartate (oxidase route): step 1/1.</text>
</comment>
<evidence type="ECO:0000256" key="10">
    <source>
        <dbReference type="ARBA" id="ARBA00048305"/>
    </source>
</evidence>
<evidence type="ECO:0000256" key="4">
    <source>
        <dbReference type="ARBA" id="ARBA00012173"/>
    </source>
</evidence>
<dbReference type="PANTHER" id="PTHR42716">
    <property type="entry name" value="L-ASPARTATE OXIDASE"/>
    <property type="match status" value="1"/>
</dbReference>
<keyword evidence="8 12" id="KW-0274">FAD</keyword>
<dbReference type="InterPro" id="IPR027477">
    <property type="entry name" value="Succ_DH/fumarate_Rdtase_cat_sf"/>
</dbReference>
<dbReference type="GO" id="GO:0008734">
    <property type="term" value="F:L-aspartate oxidase activity"/>
    <property type="evidence" value="ECO:0007669"/>
    <property type="project" value="UniProtKB-EC"/>
</dbReference>
<dbReference type="NCBIfam" id="NF005978">
    <property type="entry name" value="PRK08071.1"/>
    <property type="match status" value="1"/>
</dbReference>
<dbReference type="SUPFAM" id="SSF51905">
    <property type="entry name" value="FAD/NAD(P)-binding domain"/>
    <property type="match status" value="1"/>
</dbReference>
<evidence type="ECO:0000256" key="12">
    <source>
        <dbReference type="RuleBase" id="RU362049"/>
    </source>
</evidence>
<dbReference type="EC" id="1.4.3.16" evidence="4 11"/>
<organism evidence="15 16">
    <name type="scientific">Evansella vedderi</name>
    <dbReference type="NCBI Taxonomy" id="38282"/>
    <lineage>
        <taxon>Bacteria</taxon>
        <taxon>Bacillati</taxon>
        <taxon>Bacillota</taxon>
        <taxon>Bacilli</taxon>
        <taxon>Bacillales</taxon>
        <taxon>Bacillaceae</taxon>
        <taxon>Evansella</taxon>
    </lineage>
</organism>
<accession>A0ABT9ZSL5</accession>
<evidence type="ECO:0000256" key="11">
    <source>
        <dbReference type="NCBIfam" id="TIGR00551"/>
    </source>
</evidence>
<feature type="domain" description="Fumarate reductase/succinate dehydrogenase flavoprotein-like C-terminal" evidence="14">
    <location>
        <begin position="426"/>
        <end position="516"/>
    </location>
</feature>